<dbReference type="Pfam" id="PF11886">
    <property type="entry name" value="TOC159_MAD"/>
    <property type="match status" value="1"/>
</dbReference>
<dbReference type="Gene3D" id="3.40.50.300">
    <property type="entry name" value="P-loop containing nucleotide triphosphate hydrolases"/>
    <property type="match status" value="1"/>
</dbReference>
<evidence type="ECO:0000256" key="13">
    <source>
        <dbReference type="ARBA" id="ARBA00023134"/>
    </source>
</evidence>
<proteinExistence type="inferred from homology"/>
<keyword evidence="4" id="KW-0934">Plastid</keyword>
<evidence type="ECO:0000256" key="6">
    <source>
        <dbReference type="ARBA" id="ARBA00022723"/>
    </source>
</evidence>
<evidence type="ECO:0000256" key="2">
    <source>
        <dbReference type="ARBA" id="ARBA00022448"/>
    </source>
</evidence>
<feature type="region of interest" description="Disordered" evidence="17">
    <location>
        <begin position="734"/>
        <end position="760"/>
    </location>
</feature>
<keyword evidence="14" id="KW-0472">Membrane</keyword>
<comment type="caution">
    <text evidence="19">The sequence shown here is derived from an EMBL/GenBank/DDBJ whole genome shotgun (WGS) entry which is preliminary data.</text>
</comment>
<feature type="compositionally biased region" description="Acidic residues" evidence="17">
    <location>
        <begin position="41"/>
        <end position="52"/>
    </location>
</feature>
<dbReference type="InterPro" id="IPR005690">
    <property type="entry name" value="Toc86_159"/>
</dbReference>
<dbReference type="GO" id="GO:0003924">
    <property type="term" value="F:GTPase activity"/>
    <property type="evidence" value="ECO:0007669"/>
    <property type="project" value="InterPro"/>
</dbReference>
<feature type="region of interest" description="Disordered" evidence="17">
    <location>
        <begin position="21"/>
        <end position="72"/>
    </location>
</feature>
<keyword evidence="7" id="KW-0547">Nucleotide-binding</keyword>
<dbReference type="InterPro" id="IPR027417">
    <property type="entry name" value="P-loop_NTPase"/>
</dbReference>
<evidence type="ECO:0000256" key="16">
    <source>
        <dbReference type="ARBA" id="ARBA00023775"/>
    </source>
</evidence>
<keyword evidence="9" id="KW-1002">Plastid outer membrane</keyword>
<protein>
    <recommendedName>
        <fullName evidence="18">AIG1-type G domain-containing protein</fullName>
    </recommendedName>
</protein>
<keyword evidence="8" id="KW-0378">Hydrolase</keyword>
<evidence type="ECO:0000256" key="1">
    <source>
        <dbReference type="ARBA" id="ARBA00001946"/>
    </source>
</evidence>
<dbReference type="GO" id="GO:0009707">
    <property type="term" value="C:chloroplast outer membrane"/>
    <property type="evidence" value="ECO:0007669"/>
    <property type="project" value="UniProtKB-SubCell"/>
</dbReference>
<organism evidence="19 20">
    <name type="scientific">Rhynchospora tenuis</name>
    <dbReference type="NCBI Taxonomy" id="198213"/>
    <lineage>
        <taxon>Eukaryota</taxon>
        <taxon>Viridiplantae</taxon>
        <taxon>Streptophyta</taxon>
        <taxon>Embryophyta</taxon>
        <taxon>Tracheophyta</taxon>
        <taxon>Spermatophyta</taxon>
        <taxon>Magnoliopsida</taxon>
        <taxon>Liliopsida</taxon>
        <taxon>Poales</taxon>
        <taxon>Cyperaceae</taxon>
        <taxon>Cyperoideae</taxon>
        <taxon>Rhynchosporeae</taxon>
        <taxon>Rhynchospora</taxon>
    </lineage>
</organism>
<feature type="region of interest" description="Disordered" evidence="17">
    <location>
        <begin position="358"/>
        <end position="378"/>
    </location>
</feature>
<comment type="similarity">
    <text evidence="16">Belongs to the TRAFAC class TrmE-Era-EngA-EngB-Septin-like GTPase superfamily. AIG1/Toc34/Toc159-like paraseptin GTPase family. TOC159 subfamily.</text>
</comment>
<dbReference type="PANTHER" id="PTHR10903:SF120">
    <property type="entry name" value="TRANSLOCASE OF CHLOROPLAST 159, CHLOROPLASTIC"/>
    <property type="match status" value="1"/>
</dbReference>
<evidence type="ECO:0000259" key="18">
    <source>
        <dbReference type="PROSITE" id="PS51720"/>
    </source>
</evidence>
<evidence type="ECO:0000256" key="8">
    <source>
        <dbReference type="ARBA" id="ARBA00022801"/>
    </source>
</evidence>
<evidence type="ECO:0000256" key="11">
    <source>
        <dbReference type="ARBA" id="ARBA00022927"/>
    </source>
</evidence>
<evidence type="ECO:0000256" key="14">
    <source>
        <dbReference type="ARBA" id="ARBA00023136"/>
    </source>
</evidence>
<reference evidence="19 20" key="1">
    <citation type="journal article" date="2022" name="Cell">
        <title>Repeat-based holocentromeres influence genome architecture and karyotype evolution.</title>
        <authorList>
            <person name="Hofstatter P.G."/>
            <person name="Thangavel G."/>
            <person name="Lux T."/>
            <person name="Neumann P."/>
            <person name="Vondrak T."/>
            <person name="Novak P."/>
            <person name="Zhang M."/>
            <person name="Costa L."/>
            <person name="Castellani M."/>
            <person name="Scott A."/>
            <person name="Toegelov H."/>
            <person name="Fuchs J."/>
            <person name="Mata-Sucre Y."/>
            <person name="Dias Y."/>
            <person name="Vanzela A.L.L."/>
            <person name="Huettel B."/>
            <person name="Almeida C.C.S."/>
            <person name="Simkova H."/>
            <person name="Souza G."/>
            <person name="Pedrosa-Harand A."/>
            <person name="Macas J."/>
            <person name="Mayer K.F.X."/>
            <person name="Houben A."/>
            <person name="Marques A."/>
        </authorList>
    </citation>
    <scope>NUCLEOTIDE SEQUENCE [LARGE SCALE GENOMIC DNA]</scope>
    <source>
        <strain evidence="19">RhyTen1mFocal</strain>
    </source>
</reference>
<keyword evidence="2" id="KW-0813">Transport</keyword>
<dbReference type="FunFam" id="3.40.50.300:FF:000413">
    <property type="entry name" value="Translocase of chloroplast 120, chloroplastic"/>
    <property type="match status" value="1"/>
</dbReference>
<gene>
    <name evidence="19" type="ORF">LUZ61_007542</name>
</gene>
<evidence type="ECO:0000256" key="17">
    <source>
        <dbReference type="SAM" id="MobiDB-lite"/>
    </source>
</evidence>
<dbReference type="Pfam" id="PF04548">
    <property type="entry name" value="AIG1"/>
    <property type="match status" value="1"/>
</dbReference>
<dbReference type="EMBL" id="JAMRDG010000001">
    <property type="protein sequence ID" value="KAJ3703837.1"/>
    <property type="molecule type" value="Genomic_DNA"/>
</dbReference>
<evidence type="ECO:0000256" key="7">
    <source>
        <dbReference type="ARBA" id="ARBA00022741"/>
    </source>
</evidence>
<sequence length="1118" mass="121134">MASTGPVPLTTARGPLLIRARLSMHDDTDSDISPAPSDMSGDSDDSASEQGEETMTMASGATGRLTGLETSSGGFRRGVAIPVAKITGDDEYESLGEEEVEKDWSLGVAKVVSTQKELNLVENESEDGFFEATDVAGKETIQNGDESSNDLRAALAFDGSTMEPLSIVSSQGDIDGDVTSWTKTRVQDGDRNEKNGGNMLYDVENSIKNSVSIGNLEHKEAIFEPESDAVGGGGARSIDSLVGVNNIQVGENTSLSIDDADHKWAEGTKDGDTRQYKLSKDTGKSKVTADGFHFDEATDDESSVTTVNLDEENLNESEGDETVEFDPAALAALIRQATGAPADATVAITSAPDGTRLFSVDPALPSDPGPSSPSSHAVHLEGNLADRSPSASDDDFINLLTEEENKVHEKVDSVRVKFIRMVNRLGLSIEENKTASEVLSRLTIAEGLKIKTWLDNTKMLEKAKEEALCLDAEGKDLNFSCNILVLGKTGVGKSALINSIFKNEVCRTHAFDTGTDRIKEIVGVVDGVTLRVVDTPGLSTSVMVQGANRKLLSSIKTHIKKHPPDVVLYVDRVDLQTKNFNDVPILTCITETLGRTVWHKVVRALTHAGSAPPEGPSGAQLGYETYMAQQVHATQRTIQMATQDMTLSNPVALVENHASCRTDQGGEQVLPNGIAWRPNLLLLCYSVKIMSEVYSLLKLEDLTLSNADFGLGMLRLPLQFFLSSLLRSRPHLKMTGGVVDSDDDTDELSDSDLEREENEYDALPPFKPLRKSEIEKLSKEQKKIYFDEYAYRIKLFENKQRKEALRRSKEMKRNRSAGLGTVEDVDHLAKEEGPAESTHITDLALPLSFDGDCPLYRFRSLQNSNSWVQVRAVSDAQGWDHDCGLNGVIVDHNPVIGGRFPASTWLQLKKNKDEFTLHLDSSICARHGETRSTLTSLEVQKFGNCTAYILHGETRLKNLARNSTTGGVSISFAGDTVATGWKIQNRARISKPMTIAGTAGMVHAKNNTIYGCDLEAQIGSADFLVGQSQSSIGLNLVKLKDVLSIGASFKTDLEVSPSSKLSVNLGVDGKRAGHLSISMKSTEQTQIAILGLISLGVAFFNRFCTQGSNASEGSKILH</sequence>
<dbReference type="InterPro" id="IPR045058">
    <property type="entry name" value="GIMA/IAN/Toc"/>
</dbReference>
<keyword evidence="6" id="KW-0479">Metal-binding</keyword>
<comment type="cofactor">
    <cofactor evidence="1">
        <name>Mg(2+)</name>
        <dbReference type="ChEBI" id="CHEBI:18420"/>
    </cofactor>
</comment>
<feature type="domain" description="AIG1-type G" evidence="18">
    <location>
        <begin position="478"/>
        <end position="707"/>
    </location>
</feature>
<keyword evidence="5" id="KW-0812">Transmembrane</keyword>
<name>A0AAD5ZTS8_9POAL</name>
<keyword evidence="10" id="KW-0460">Magnesium</keyword>
<evidence type="ECO:0000256" key="9">
    <source>
        <dbReference type="ARBA" id="ARBA00022805"/>
    </source>
</evidence>
<evidence type="ECO:0000256" key="4">
    <source>
        <dbReference type="ARBA" id="ARBA00022640"/>
    </source>
</evidence>
<dbReference type="InterPro" id="IPR006703">
    <property type="entry name" value="G_AIG1"/>
</dbReference>
<dbReference type="NCBIfam" id="TIGR00993">
    <property type="entry name" value="3a0901s04IAP86"/>
    <property type="match status" value="1"/>
</dbReference>
<dbReference type="GO" id="GO:0005525">
    <property type="term" value="F:GTP binding"/>
    <property type="evidence" value="ECO:0007669"/>
    <property type="project" value="UniProtKB-KW"/>
</dbReference>
<evidence type="ECO:0000256" key="12">
    <source>
        <dbReference type="ARBA" id="ARBA00022989"/>
    </source>
</evidence>
<dbReference type="GO" id="GO:0046872">
    <property type="term" value="F:metal ion binding"/>
    <property type="evidence" value="ECO:0007669"/>
    <property type="project" value="UniProtKB-KW"/>
</dbReference>
<accession>A0AAD5ZTS8</accession>
<evidence type="ECO:0000313" key="19">
    <source>
        <dbReference type="EMBL" id="KAJ3703837.1"/>
    </source>
</evidence>
<feature type="compositionally biased region" description="Acidic residues" evidence="17">
    <location>
        <begin position="740"/>
        <end position="760"/>
    </location>
</feature>
<keyword evidence="13" id="KW-0342">GTP-binding</keyword>
<dbReference type="GO" id="GO:0015031">
    <property type="term" value="P:protein transport"/>
    <property type="evidence" value="ECO:0007669"/>
    <property type="project" value="UniProtKB-KW"/>
</dbReference>
<evidence type="ECO:0000256" key="3">
    <source>
        <dbReference type="ARBA" id="ARBA00022528"/>
    </source>
</evidence>
<evidence type="ECO:0000256" key="10">
    <source>
        <dbReference type="ARBA" id="ARBA00022842"/>
    </source>
</evidence>
<keyword evidence="11" id="KW-0653">Protein transport</keyword>
<dbReference type="GO" id="GO:0045036">
    <property type="term" value="P:protein targeting to chloroplast"/>
    <property type="evidence" value="ECO:0007669"/>
    <property type="project" value="InterPro"/>
</dbReference>
<keyword evidence="20" id="KW-1185">Reference proteome</keyword>
<dbReference type="PANTHER" id="PTHR10903">
    <property type="entry name" value="GTPASE, IMAP FAMILY MEMBER-RELATED"/>
    <property type="match status" value="1"/>
</dbReference>
<keyword evidence="3" id="KW-0150">Chloroplast</keyword>
<dbReference type="PROSITE" id="PS51720">
    <property type="entry name" value="G_AIG1"/>
    <property type="match status" value="1"/>
</dbReference>
<keyword evidence="12" id="KW-1133">Transmembrane helix</keyword>
<comment type="subcellular location">
    <subcellularLocation>
        <location evidence="15">Plastid</location>
        <location evidence="15">Chloroplast outer membrane</location>
        <topology evidence="15">Single-pass membrane protein</topology>
    </subcellularLocation>
</comment>
<dbReference type="Proteomes" id="UP001210211">
    <property type="component" value="Unassembled WGS sequence"/>
</dbReference>
<dbReference type="InterPro" id="IPR024283">
    <property type="entry name" value="TOC159_MAD"/>
</dbReference>
<dbReference type="SUPFAM" id="SSF52540">
    <property type="entry name" value="P-loop containing nucleoside triphosphate hydrolases"/>
    <property type="match status" value="1"/>
</dbReference>
<evidence type="ECO:0000256" key="15">
    <source>
        <dbReference type="ARBA" id="ARBA00023766"/>
    </source>
</evidence>
<evidence type="ECO:0000313" key="20">
    <source>
        <dbReference type="Proteomes" id="UP001210211"/>
    </source>
</evidence>
<dbReference type="AlphaFoldDB" id="A0AAD5ZTS8"/>
<evidence type="ECO:0000256" key="5">
    <source>
        <dbReference type="ARBA" id="ARBA00022692"/>
    </source>
</evidence>